<accession>A0A172T3F6</accession>
<protein>
    <submittedName>
        <fullName evidence="2">Ligase</fullName>
    </submittedName>
</protein>
<feature type="domain" description="BPL/LPL catalytic" evidence="1">
    <location>
        <begin position="27"/>
        <end position="221"/>
    </location>
</feature>
<organism evidence="2 3">
    <name type="scientific">Fervidobacterium pennivorans</name>
    <dbReference type="NCBI Taxonomy" id="93466"/>
    <lineage>
        <taxon>Bacteria</taxon>
        <taxon>Thermotogati</taxon>
        <taxon>Thermotogota</taxon>
        <taxon>Thermotogae</taxon>
        <taxon>Thermotogales</taxon>
        <taxon>Fervidobacteriaceae</taxon>
        <taxon>Fervidobacterium</taxon>
    </lineage>
</organism>
<dbReference type="Gene3D" id="3.30.930.10">
    <property type="entry name" value="Bira Bifunctional Protein, Domain 2"/>
    <property type="match status" value="1"/>
</dbReference>
<dbReference type="PANTHER" id="PTHR43679:SF2">
    <property type="entry name" value="OCTANOYL-[GCVH]:PROTEIN N-OCTANOYLTRANSFERASE"/>
    <property type="match status" value="1"/>
</dbReference>
<evidence type="ECO:0000313" key="3">
    <source>
        <dbReference type="Proteomes" id="UP000077096"/>
    </source>
</evidence>
<dbReference type="EMBL" id="CP011393">
    <property type="protein sequence ID" value="ANE41555.1"/>
    <property type="molecule type" value="Genomic_DNA"/>
</dbReference>
<dbReference type="KEGG" id="fng:JM64_05970"/>
<dbReference type="OrthoDB" id="9774653at2"/>
<dbReference type="Proteomes" id="UP000077096">
    <property type="component" value="Chromosome"/>
</dbReference>
<evidence type="ECO:0000259" key="1">
    <source>
        <dbReference type="PROSITE" id="PS51733"/>
    </source>
</evidence>
<dbReference type="AlphaFoldDB" id="A0A172T3F6"/>
<sequence>MYVFETYGLNGSKNMAVDVALGQVVNELNDVILRFYTWERPTLSLGKHQKAKDVDFDYLEENGFDIVRRPSGGRAVLHWDEVTYSIIIPRGHELFKFGVLELYNLISKIIVAGLNKLGYPVELTTGKNKPSSHICFQVPSAYEITLNGKKVVGSAQTRTQDYILQHGSIVLIPHEEIKHCFKNTKTLDVPLIGLYDHAYNEFSQIVESLKGAFENYFGKGTEFDENLQTKVLEISTGFEKDFVVIKDEIFAEG</sequence>
<dbReference type="PANTHER" id="PTHR43679">
    <property type="entry name" value="OCTANOYLTRANSFERASE LIPM-RELATED"/>
    <property type="match status" value="1"/>
</dbReference>
<evidence type="ECO:0000313" key="2">
    <source>
        <dbReference type="EMBL" id="ANE41555.1"/>
    </source>
</evidence>
<dbReference type="SUPFAM" id="SSF55681">
    <property type="entry name" value="Class II aaRS and biotin synthetases"/>
    <property type="match status" value="1"/>
</dbReference>
<name>A0A172T3F6_FERPE</name>
<proteinExistence type="predicted"/>
<dbReference type="PROSITE" id="PS51733">
    <property type="entry name" value="BPL_LPL_CATALYTIC"/>
    <property type="match status" value="1"/>
</dbReference>
<gene>
    <name evidence="2" type="ORF">JM64_05970</name>
</gene>
<dbReference type="InterPro" id="IPR050664">
    <property type="entry name" value="Octanoyltrans_LipM/LipL"/>
</dbReference>
<dbReference type="PATRIC" id="fig|93466.3.peg.1271"/>
<dbReference type="GO" id="GO:0016874">
    <property type="term" value="F:ligase activity"/>
    <property type="evidence" value="ECO:0007669"/>
    <property type="project" value="UniProtKB-KW"/>
</dbReference>
<dbReference type="Pfam" id="PF21948">
    <property type="entry name" value="LplA-B_cat"/>
    <property type="match status" value="1"/>
</dbReference>
<keyword evidence="2" id="KW-0436">Ligase</keyword>
<reference evidence="2 3" key="1">
    <citation type="submission" date="2014-08" db="EMBL/GenBank/DDBJ databases">
        <title>Fervidobacterium pennivorans DYC genome.</title>
        <authorList>
            <person name="Wushke S."/>
        </authorList>
    </citation>
    <scope>NUCLEOTIDE SEQUENCE [LARGE SCALE GENOMIC DNA]</scope>
    <source>
        <strain evidence="2 3">DYC</strain>
    </source>
</reference>
<dbReference type="InterPro" id="IPR004143">
    <property type="entry name" value="BPL_LPL_catalytic"/>
</dbReference>
<dbReference type="InterPro" id="IPR045864">
    <property type="entry name" value="aa-tRNA-synth_II/BPL/LPL"/>
</dbReference>
<dbReference type="CDD" id="cd16443">
    <property type="entry name" value="LplA"/>
    <property type="match status" value="1"/>
</dbReference>